<feature type="region of interest" description="Disordered" evidence="8">
    <location>
        <begin position="169"/>
        <end position="190"/>
    </location>
</feature>
<feature type="compositionally biased region" description="Low complexity" evidence="8">
    <location>
        <begin position="101"/>
        <end position="115"/>
    </location>
</feature>
<evidence type="ECO:0000256" key="7">
    <source>
        <dbReference type="ARBA" id="ARBA00022833"/>
    </source>
</evidence>
<feature type="domain" description="RING-type" evidence="9">
    <location>
        <begin position="465"/>
        <end position="682"/>
    </location>
</feature>
<evidence type="ECO:0000256" key="8">
    <source>
        <dbReference type="SAM" id="MobiDB-lite"/>
    </source>
</evidence>
<dbReference type="PANTHER" id="PTHR22770:SF47">
    <property type="entry name" value="E3 UBIQUITIN-PROTEIN LIGASE RNF216"/>
    <property type="match status" value="1"/>
</dbReference>
<dbReference type="Gene3D" id="3.30.40.10">
    <property type="entry name" value="Zinc/RING finger domain, C3HC4 (zinc finger)"/>
    <property type="match status" value="1"/>
</dbReference>
<dbReference type="OrthoDB" id="10009520at2759"/>
<dbReference type="AlphaFoldDB" id="A0A8H5ATS6"/>
<dbReference type="InterPro" id="IPR047545">
    <property type="entry name" value="BRcat_RBR_RNF216"/>
</dbReference>
<sequence>MNTAMALDINPNATMPRKAGLHSTPKGRGKGILKAKIIDIIEISDDSDSATATKRYHTPTPQNQHQRQRKSLHALSHASVAWDTRSTSVFRRQSRTLDLGPGASPSPSPCKSAASRAKERSKPRVVVEGDVIDISSDESDHDGPMVSPPSLRPSKRCRVDEEGSGAVVLGASPKKPTHNAHSGAQQRGPLRAHMNAYPAAETMSFHEGASGSGSSAGDIARSASDTENATKDVAMNVDPKAHYTPRLVNRDGLLSQPVASGSNVVDEVQKDGRSAPPEAAPSKQSINYEDMNRHAPSDAYRKLSIHYLRVAFPSLPKNIITSALYQHDDLYAPTCLHLHAAEQRYTAAPPQEERPYSCNATRYSPAADRRALAQVWDEAFGEEWMWVEGKLGSGKAISAQVYQSMRARHGAPSTDIGGARNRAGLVSAKADVVVDKGKGKQRAVDVDVDKIALVQEDPVEEDQGGDIECGCCFGEYTFDKMVQCPDGHLFCANCISQYAATQLGAHNPSLVCMDSSECKLAFPESELRRVLTPKLMELYERLVSQRVIAAAGFEGLEECPFCDWKCVMDVPVETESLFRCGNEEGGCGVVSCRKCKKKDHLPKTCQEVEQDQVLNGQHAIEEAMTRALMRNCPNPQCNKAFIKEAGCNKMACPRCGTLSCYDCRKVITGYDHFGRGRCKLYENVEDRHALEVRAAAEKATAELRRINPEIDHSAIKVDLPPSPAKLAAERHREQQRRQQQQQLLLQRRQAQFQDLFRRQEDLRQEDLRRQREAAQRDGEWEREERVQQQKIAGQARQAALGTRRKTVASQHDDAVGGSAPASQQTDPYARAYAHAFDMLHGSNKNSDRRPTA</sequence>
<feature type="region of interest" description="Disordered" evidence="8">
    <location>
        <begin position="96"/>
        <end position="157"/>
    </location>
</feature>
<evidence type="ECO:0000256" key="5">
    <source>
        <dbReference type="ARBA" id="ARBA00022771"/>
    </source>
</evidence>
<dbReference type="GO" id="GO:0008270">
    <property type="term" value="F:zinc ion binding"/>
    <property type="evidence" value="ECO:0007669"/>
    <property type="project" value="UniProtKB-KW"/>
</dbReference>
<comment type="caution">
    <text evidence="10">The sequence shown here is derived from an EMBL/GenBank/DDBJ whole genome shotgun (WGS) entry which is preliminary data.</text>
</comment>
<dbReference type="CDD" id="cd16630">
    <property type="entry name" value="RING-HC_RBR_RNF216"/>
    <property type="match status" value="1"/>
</dbReference>
<evidence type="ECO:0000259" key="9">
    <source>
        <dbReference type="PROSITE" id="PS51873"/>
    </source>
</evidence>
<evidence type="ECO:0000256" key="4">
    <source>
        <dbReference type="ARBA" id="ARBA00022737"/>
    </source>
</evidence>
<comment type="pathway">
    <text evidence="1">Protein modification; protein ubiquitination.</text>
</comment>
<keyword evidence="3" id="KW-0479">Metal-binding</keyword>
<evidence type="ECO:0000313" key="10">
    <source>
        <dbReference type="EMBL" id="KAF5310761.1"/>
    </source>
</evidence>
<feature type="region of interest" description="Disordered" evidence="8">
    <location>
        <begin position="769"/>
        <end position="830"/>
    </location>
</feature>
<evidence type="ECO:0000256" key="1">
    <source>
        <dbReference type="ARBA" id="ARBA00004906"/>
    </source>
</evidence>
<dbReference type="Pfam" id="PF26191">
    <property type="entry name" value="RING-HC_RBR_RNF216"/>
    <property type="match status" value="1"/>
</dbReference>
<evidence type="ECO:0000256" key="6">
    <source>
        <dbReference type="ARBA" id="ARBA00022786"/>
    </source>
</evidence>
<keyword evidence="6" id="KW-0833">Ubl conjugation pathway</keyword>
<dbReference type="PROSITE" id="PS51873">
    <property type="entry name" value="TRIAD"/>
    <property type="match status" value="1"/>
</dbReference>
<accession>A0A8H5ATS6</accession>
<dbReference type="GO" id="GO:0016740">
    <property type="term" value="F:transferase activity"/>
    <property type="evidence" value="ECO:0007669"/>
    <property type="project" value="UniProtKB-KW"/>
</dbReference>
<dbReference type="CDD" id="cd20339">
    <property type="entry name" value="BRcat_RBR_RNF216"/>
    <property type="match status" value="1"/>
</dbReference>
<evidence type="ECO:0000256" key="3">
    <source>
        <dbReference type="ARBA" id="ARBA00022723"/>
    </source>
</evidence>
<dbReference type="Gene3D" id="1.20.120.1750">
    <property type="match status" value="1"/>
</dbReference>
<dbReference type="SMART" id="SM00647">
    <property type="entry name" value="IBR"/>
    <property type="match status" value="2"/>
</dbReference>
<dbReference type="EMBL" id="JAACJJ010000057">
    <property type="protein sequence ID" value="KAF5310761.1"/>
    <property type="molecule type" value="Genomic_DNA"/>
</dbReference>
<feature type="compositionally biased region" description="Low complexity" evidence="8">
    <location>
        <begin position="208"/>
        <end position="223"/>
    </location>
</feature>
<dbReference type="InterPro" id="IPR047544">
    <property type="entry name" value="RING-HC_RBR_RNF216"/>
</dbReference>
<keyword evidence="2" id="KW-0808">Transferase</keyword>
<feature type="region of interest" description="Disordered" evidence="8">
    <location>
        <begin position="205"/>
        <end position="238"/>
    </location>
</feature>
<keyword evidence="11" id="KW-1185">Reference proteome</keyword>
<dbReference type="Proteomes" id="UP000567179">
    <property type="component" value="Unassembled WGS sequence"/>
</dbReference>
<evidence type="ECO:0000313" key="11">
    <source>
        <dbReference type="Proteomes" id="UP000567179"/>
    </source>
</evidence>
<keyword evidence="7" id="KW-0862">Zinc</keyword>
<feature type="region of interest" description="Disordered" evidence="8">
    <location>
        <begin position="48"/>
        <end position="76"/>
    </location>
</feature>
<reference evidence="10 11" key="1">
    <citation type="journal article" date="2020" name="ISME J.">
        <title>Uncovering the hidden diversity of litter-decomposition mechanisms in mushroom-forming fungi.</title>
        <authorList>
            <person name="Floudas D."/>
            <person name="Bentzer J."/>
            <person name="Ahren D."/>
            <person name="Johansson T."/>
            <person name="Persson P."/>
            <person name="Tunlid A."/>
        </authorList>
    </citation>
    <scope>NUCLEOTIDE SEQUENCE [LARGE SCALE GENOMIC DNA]</scope>
    <source>
        <strain evidence="10 11">CBS 101986</strain>
    </source>
</reference>
<dbReference type="PANTHER" id="PTHR22770">
    <property type="entry name" value="UBIQUITIN CONJUGATING ENZYME 7 INTERACTING PROTEIN-RELATED"/>
    <property type="match status" value="1"/>
</dbReference>
<dbReference type="InterPro" id="IPR047546">
    <property type="entry name" value="Rcat_RBR_RNF216"/>
</dbReference>
<proteinExistence type="predicted"/>
<organism evidence="10 11">
    <name type="scientific">Psilocybe cf. subviscida</name>
    <dbReference type="NCBI Taxonomy" id="2480587"/>
    <lineage>
        <taxon>Eukaryota</taxon>
        <taxon>Fungi</taxon>
        <taxon>Dikarya</taxon>
        <taxon>Basidiomycota</taxon>
        <taxon>Agaricomycotina</taxon>
        <taxon>Agaricomycetes</taxon>
        <taxon>Agaricomycetidae</taxon>
        <taxon>Agaricales</taxon>
        <taxon>Agaricineae</taxon>
        <taxon>Strophariaceae</taxon>
        <taxon>Psilocybe</taxon>
    </lineage>
</organism>
<dbReference type="InterPro" id="IPR002867">
    <property type="entry name" value="IBR_dom"/>
</dbReference>
<evidence type="ECO:0000256" key="2">
    <source>
        <dbReference type="ARBA" id="ARBA00022679"/>
    </source>
</evidence>
<protein>
    <recommendedName>
        <fullName evidence="9">RING-type domain-containing protein</fullName>
    </recommendedName>
</protein>
<keyword evidence="5" id="KW-0863">Zinc-finger</keyword>
<feature type="compositionally biased region" description="Basic and acidic residues" evidence="8">
    <location>
        <begin position="769"/>
        <end position="787"/>
    </location>
</feature>
<dbReference type="CDD" id="cd20353">
    <property type="entry name" value="Rcat_RBR_RNF216"/>
    <property type="match status" value="1"/>
</dbReference>
<keyword evidence="4" id="KW-0677">Repeat</keyword>
<gene>
    <name evidence="10" type="ORF">D9619_007644</name>
</gene>
<name>A0A8H5ATS6_9AGAR</name>
<feature type="compositionally biased region" description="Basic and acidic residues" evidence="8">
    <location>
        <begin position="116"/>
        <end position="127"/>
    </location>
</feature>
<dbReference type="InterPro" id="IPR051628">
    <property type="entry name" value="LUBAC_E3_Ligases"/>
</dbReference>
<dbReference type="InterPro" id="IPR044066">
    <property type="entry name" value="TRIAD_supradom"/>
</dbReference>
<feature type="region of interest" description="Disordered" evidence="8">
    <location>
        <begin position="262"/>
        <end position="291"/>
    </location>
</feature>
<feature type="region of interest" description="Disordered" evidence="8">
    <location>
        <begin position="1"/>
        <end position="27"/>
    </location>
</feature>
<dbReference type="InterPro" id="IPR013083">
    <property type="entry name" value="Znf_RING/FYVE/PHD"/>
</dbReference>
<dbReference type="SUPFAM" id="SSF57850">
    <property type="entry name" value="RING/U-box"/>
    <property type="match status" value="2"/>
</dbReference>
<dbReference type="Pfam" id="PF26200">
    <property type="entry name" value="Rcat_RNF216"/>
    <property type="match status" value="1"/>
</dbReference>